<reference evidence="1 2" key="1">
    <citation type="submission" date="2016-03" db="EMBL/GenBank/DDBJ databases">
        <title>Trachymyrmex septentrionalis WGS genome.</title>
        <authorList>
            <person name="Nygaard S."/>
            <person name="Hu H."/>
            <person name="Boomsma J."/>
            <person name="Zhang G."/>
        </authorList>
    </citation>
    <scope>NUCLEOTIDE SEQUENCE [LARGE SCALE GENOMIC DNA]</scope>
    <source>
        <strain evidence="1">Tsep2-gDNA-1</strain>
        <tissue evidence="1">Whole body</tissue>
    </source>
</reference>
<keyword evidence="2" id="KW-1185">Reference proteome</keyword>
<dbReference type="AlphaFoldDB" id="A0A195EXN8"/>
<organism evidence="1 2">
    <name type="scientific">Trachymyrmex septentrionalis</name>
    <dbReference type="NCBI Taxonomy" id="34720"/>
    <lineage>
        <taxon>Eukaryota</taxon>
        <taxon>Metazoa</taxon>
        <taxon>Ecdysozoa</taxon>
        <taxon>Arthropoda</taxon>
        <taxon>Hexapoda</taxon>
        <taxon>Insecta</taxon>
        <taxon>Pterygota</taxon>
        <taxon>Neoptera</taxon>
        <taxon>Endopterygota</taxon>
        <taxon>Hymenoptera</taxon>
        <taxon>Apocrita</taxon>
        <taxon>Aculeata</taxon>
        <taxon>Formicoidea</taxon>
        <taxon>Formicidae</taxon>
        <taxon>Myrmicinae</taxon>
        <taxon>Trachymyrmex</taxon>
    </lineage>
</organism>
<evidence type="ECO:0000313" key="2">
    <source>
        <dbReference type="Proteomes" id="UP000078541"/>
    </source>
</evidence>
<dbReference type="EMBL" id="KQ981920">
    <property type="protein sequence ID" value="KYN33050.1"/>
    <property type="molecule type" value="Genomic_DNA"/>
</dbReference>
<accession>A0A195EXN8</accession>
<proteinExistence type="predicted"/>
<gene>
    <name evidence="1" type="ORF">ALC56_12684</name>
</gene>
<dbReference type="Proteomes" id="UP000078541">
    <property type="component" value="Unassembled WGS sequence"/>
</dbReference>
<evidence type="ECO:0000313" key="1">
    <source>
        <dbReference type="EMBL" id="KYN33050.1"/>
    </source>
</evidence>
<protein>
    <submittedName>
        <fullName evidence="1">Uncharacterized protein</fullName>
    </submittedName>
</protein>
<name>A0A195EXN8_9HYME</name>
<sequence>MLPGTCPRFNQRSVLQLV</sequence>